<evidence type="ECO:0000313" key="4">
    <source>
        <dbReference type="EMBL" id="MBA5605601.1"/>
    </source>
</evidence>
<keyword evidence="1" id="KW-0732">Signal</keyword>
<organism evidence="4 5">
    <name type="scientific">Rugamonas fusca</name>
    <dbReference type="NCBI Taxonomy" id="2758568"/>
    <lineage>
        <taxon>Bacteria</taxon>
        <taxon>Pseudomonadati</taxon>
        <taxon>Pseudomonadota</taxon>
        <taxon>Betaproteobacteria</taxon>
        <taxon>Burkholderiales</taxon>
        <taxon>Oxalobacteraceae</taxon>
        <taxon>Telluria group</taxon>
        <taxon>Rugamonas</taxon>
    </lineage>
</organism>
<dbReference type="NCBIfam" id="TIGR01840">
    <property type="entry name" value="esterase_phb"/>
    <property type="match status" value="1"/>
</dbReference>
<comment type="caution">
    <text evidence="4">The sequence shown here is derived from an EMBL/GenBank/DDBJ whole genome shotgun (WGS) entry which is preliminary data.</text>
</comment>
<dbReference type="Proteomes" id="UP000566711">
    <property type="component" value="Unassembled WGS sequence"/>
</dbReference>
<feature type="region of interest" description="Disordered" evidence="3">
    <location>
        <begin position="39"/>
        <end position="65"/>
    </location>
</feature>
<dbReference type="AlphaFoldDB" id="A0A7W2I6L6"/>
<gene>
    <name evidence="4" type="ORF">H3H36_09530</name>
</gene>
<reference evidence="4 5" key="1">
    <citation type="submission" date="2020-07" db="EMBL/GenBank/DDBJ databases">
        <title>Novel species isolated from subtropical streams in China.</title>
        <authorList>
            <person name="Lu H."/>
        </authorList>
    </citation>
    <scope>NUCLEOTIDE SEQUENCE [LARGE SCALE GENOMIC DNA]</scope>
    <source>
        <strain evidence="4 5">FT3S</strain>
    </source>
</reference>
<evidence type="ECO:0000313" key="5">
    <source>
        <dbReference type="Proteomes" id="UP000566711"/>
    </source>
</evidence>
<dbReference type="PANTHER" id="PTHR43037">
    <property type="entry name" value="UNNAMED PRODUCT-RELATED"/>
    <property type="match status" value="1"/>
</dbReference>
<evidence type="ECO:0000256" key="1">
    <source>
        <dbReference type="ARBA" id="ARBA00022729"/>
    </source>
</evidence>
<dbReference type="InterPro" id="IPR050955">
    <property type="entry name" value="Plant_Biomass_Hydrol_Est"/>
</dbReference>
<name>A0A7W2I6L6_9BURK</name>
<dbReference type="SUPFAM" id="SSF53474">
    <property type="entry name" value="alpha/beta-Hydrolases"/>
    <property type="match status" value="1"/>
</dbReference>
<proteinExistence type="predicted"/>
<sequence length="381" mass="40127">MVKRAAGLRLLRSLMRSGKAQQRVVSKVVAQLFAAPKAKPRPTAKSTVRPARKAAAAPASVPAKVAAPHVPASPGKWLASHFTAPALAGAGAARRMSYWLYLPERMPDPASGAGLPLVVLLHGCQQTATQLAQGTRMNQLAERSGCAVLYPQQRVSSHAQRCWKWFDHATQLGGGDVPMIVGIIDKVQRQYGFDRSRIYIAGMSAGAGMAHIVALNHPDLIAAVGLHSGPAFGAGHSVMGALGVLQHGAGARGERAIHDILQRRPGFPGMPTILIQGEGDRVVRPINQGQLLEQGLLLNGLPAGMAGKAGSVPGGRAGSRKAQQIQDYYAGRSLVLRVARIAQLEHAWSGGDPAVPFHAGGGPDAGQMMLDFFARHRRAPA</sequence>
<protein>
    <submittedName>
        <fullName evidence="4">PHB depolymerase family esterase</fullName>
    </submittedName>
</protein>
<keyword evidence="2" id="KW-0378">Hydrolase</keyword>
<dbReference type="Gene3D" id="3.40.50.1820">
    <property type="entry name" value="alpha/beta hydrolase"/>
    <property type="match status" value="1"/>
</dbReference>
<dbReference type="GO" id="GO:0016787">
    <property type="term" value="F:hydrolase activity"/>
    <property type="evidence" value="ECO:0007669"/>
    <property type="project" value="UniProtKB-KW"/>
</dbReference>
<evidence type="ECO:0000256" key="2">
    <source>
        <dbReference type="ARBA" id="ARBA00022801"/>
    </source>
</evidence>
<accession>A0A7W2I6L6</accession>
<dbReference type="EMBL" id="JACEZS010000006">
    <property type="protein sequence ID" value="MBA5605601.1"/>
    <property type="molecule type" value="Genomic_DNA"/>
</dbReference>
<dbReference type="PANTHER" id="PTHR43037:SF1">
    <property type="entry name" value="BLL1128 PROTEIN"/>
    <property type="match status" value="1"/>
</dbReference>
<dbReference type="Pfam" id="PF10503">
    <property type="entry name" value="Esterase_PHB"/>
    <property type="match status" value="1"/>
</dbReference>
<keyword evidence="5" id="KW-1185">Reference proteome</keyword>
<dbReference type="GO" id="GO:0005576">
    <property type="term" value="C:extracellular region"/>
    <property type="evidence" value="ECO:0007669"/>
    <property type="project" value="InterPro"/>
</dbReference>
<dbReference type="InterPro" id="IPR010126">
    <property type="entry name" value="Esterase_phb"/>
</dbReference>
<dbReference type="InterPro" id="IPR029058">
    <property type="entry name" value="AB_hydrolase_fold"/>
</dbReference>
<evidence type="ECO:0000256" key="3">
    <source>
        <dbReference type="SAM" id="MobiDB-lite"/>
    </source>
</evidence>